<name>A0A7J6E4Z9_CANSA</name>
<reference evidence="1 2" key="1">
    <citation type="journal article" date="2020" name="bioRxiv">
        <title>Sequence and annotation of 42 cannabis genomes reveals extensive copy number variation in cannabinoid synthesis and pathogen resistance genes.</title>
        <authorList>
            <person name="Mckernan K.J."/>
            <person name="Helbert Y."/>
            <person name="Kane L.T."/>
            <person name="Ebling H."/>
            <person name="Zhang L."/>
            <person name="Liu B."/>
            <person name="Eaton Z."/>
            <person name="Mclaughlin S."/>
            <person name="Kingan S."/>
            <person name="Baybayan P."/>
            <person name="Concepcion G."/>
            <person name="Jordan M."/>
            <person name="Riva A."/>
            <person name="Barbazuk W."/>
            <person name="Harkins T."/>
        </authorList>
    </citation>
    <scope>NUCLEOTIDE SEQUENCE [LARGE SCALE GENOMIC DNA]</scope>
    <source>
        <strain evidence="2">cv. Jamaican Lion 4</strain>
        <tissue evidence="1">Leaf</tissue>
    </source>
</reference>
<protein>
    <submittedName>
        <fullName evidence="1">Uncharacterized protein</fullName>
    </submittedName>
</protein>
<sequence length="59" mass="7012">MLESSSSSSLKKYLNKMLRLEDYTNLMEGHEMNKFVKSQRVPKDSYSFSQLYPFFSSYL</sequence>
<proteinExistence type="predicted"/>
<accession>A0A7J6E4Z9</accession>
<keyword evidence="2" id="KW-1185">Reference proteome</keyword>
<dbReference type="Proteomes" id="UP000583929">
    <property type="component" value="Unassembled WGS sequence"/>
</dbReference>
<evidence type="ECO:0000313" key="1">
    <source>
        <dbReference type="EMBL" id="KAF4352729.1"/>
    </source>
</evidence>
<comment type="caution">
    <text evidence="1">The sequence shown here is derived from an EMBL/GenBank/DDBJ whole genome shotgun (WGS) entry which is preliminary data.</text>
</comment>
<organism evidence="1 2">
    <name type="scientific">Cannabis sativa</name>
    <name type="common">Hemp</name>
    <name type="synonym">Marijuana</name>
    <dbReference type="NCBI Taxonomy" id="3483"/>
    <lineage>
        <taxon>Eukaryota</taxon>
        <taxon>Viridiplantae</taxon>
        <taxon>Streptophyta</taxon>
        <taxon>Embryophyta</taxon>
        <taxon>Tracheophyta</taxon>
        <taxon>Spermatophyta</taxon>
        <taxon>Magnoliopsida</taxon>
        <taxon>eudicotyledons</taxon>
        <taxon>Gunneridae</taxon>
        <taxon>Pentapetalae</taxon>
        <taxon>rosids</taxon>
        <taxon>fabids</taxon>
        <taxon>Rosales</taxon>
        <taxon>Cannabaceae</taxon>
        <taxon>Cannabis</taxon>
    </lineage>
</organism>
<gene>
    <name evidence="1" type="ORF">G4B88_009803</name>
</gene>
<dbReference type="AlphaFoldDB" id="A0A7J6E4Z9"/>
<evidence type="ECO:0000313" key="2">
    <source>
        <dbReference type="Proteomes" id="UP000583929"/>
    </source>
</evidence>
<dbReference type="EMBL" id="JAATIQ010000522">
    <property type="protein sequence ID" value="KAF4352729.1"/>
    <property type="molecule type" value="Genomic_DNA"/>
</dbReference>